<protein>
    <submittedName>
        <fullName evidence="3">XRE family transcriptional regulator</fullName>
    </submittedName>
</protein>
<accession>A0ABT4TD05</accession>
<dbReference type="PANTHER" id="PTHR46797">
    <property type="entry name" value="HTH-TYPE TRANSCRIPTIONAL REGULATOR"/>
    <property type="match status" value="1"/>
</dbReference>
<name>A0ABT4TD05_9ACTN</name>
<dbReference type="InterPro" id="IPR010982">
    <property type="entry name" value="Lambda_DNA-bd_dom_sf"/>
</dbReference>
<evidence type="ECO:0000259" key="2">
    <source>
        <dbReference type="PROSITE" id="PS50943"/>
    </source>
</evidence>
<dbReference type="InterPro" id="IPR011051">
    <property type="entry name" value="RmlC_Cupin_sf"/>
</dbReference>
<dbReference type="EMBL" id="JAPNUD010000278">
    <property type="protein sequence ID" value="MDA0647309.1"/>
    <property type="molecule type" value="Genomic_DNA"/>
</dbReference>
<feature type="domain" description="HTH cro/C1-type" evidence="2">
    <location>
        <begin position="18"/>
        <end position="72"/>
    </location>
</feature>
<dbReference type="CDD" id="cd00093">
    <property type="entry name" value="HTH_XRE"/>
    <property type="match status" value="1"/>
</dbReference>
<dbReference type="Gene3D" id="1.10.260.40">
    <property type="entry name" value="lambda repressor-like DNA-binding domains"/>
    <property type="match status" value="1"/>
</dbReference>
<dbReference type="InterPro" id="IPR001387">
    <property type="entry name" value="Cro/C1-type_HTH"/>
</dbReference>
<dbReference type="Gene3D" id="2.60.120.10">
    <property type="entry name" value="Jelly Rolls"/>
    <property type="match status" value="1"/>
</dbReference>
<dbReference type="RefSeq" id="WP_187281282.1">
    <property type="nucleotide sequence ID" value="NZ_BAABFD010000010.1"/>
</dbReference>
<sequence length="190" mass="20646">MSNEIAEPLDVAEIGRRLREARASRNLSLDVVSAECGISPSLLSQVERGKVTPSLATLHSITQVLNIAMFDLFGSPADRPALIREGSRNVIRPPDSGGVSYELLSSGQLRNLQMIEMHLSAETGRFNHALSHAGEECLIVRRGSAVIKVGAEELTLSEGDSLSYVARLPHQFRGLEDDTRLIISMTPPAF</sequence>
<dbReference type="Proteomes" id="UP001212498">
    <property type="component" value="Unassembled WGS sequence"/>
</dbReference>
<gene>
    <name evidence="3" type="ORF">OUY24_42350</name>
</gene>
<dbReference type="Pfam" id="PF13560">
    <property type="entry name" value="HTH_31"/>
    <property type="match status" value="1"/>
</dbReference>
<dbReference type="CDD" id="cd02209">
    <property type="entry name" value="cupin_XRE_C"/>
    <property type="match status" value="1"/>
</dbReference>
<dbReference type="SUPFAM" id="SSF51182">
    <property type="entry name" value="RmlC-like cupins"/>
    <property type="match status" value="1"/>
</dbReference>
<evidence type="ECO:0000313" key="4">
    <source>
        <dbReference type="Proteomes" id="UP001212498"/>
    </source>
</evidence>
<dbReference type="SMART" id="SM00530">
    <property type="entry name" value="HTH_XRE"/>
    <property type="match status" value="1"/>
</dbReference>
<dbReference type="InterPro" id="IPR013096">
    <property type="entry name" value="Cupin_2"/>
</dbReference>
<dbReference type="Pfam" id="PF07883">
    <property type="entry name" value="Cupin_2"/>
    <property type="match status" value="1"/>
</dbReference>
<comment type="caution">
    <text evidence="3">The sequence shown here is derived from an EMBL/GenBank/DDBJ whole genome shotgun (WGS) entry which is preliminary data.</text>
</comment>
<organism evidence="3 4">
    <name type="scientific">Nonomuraea ferruginea</name>
    <dbReference type="NCBI Taxonomy" id="46174"/>
    <lineage>
        <taxon>Bacteria</taxon>
        <taxon>Bacillati</taxon>
        <taxon>Actinomycetota</taxon>
        <taxon>Actinomycetes</taxon>
        <taxon>Streptosporangiales</taxon>
        <taxon>Streptosporangiaceae</taxon>
        <taxon>Nonomuraea</taxon>
    </lineage>
</organism>
<dbReference type="SUPFAM" id="SSF47413">
    <property type="entry name" value="lambda repressor-like DNA-binding domains"/>
    <property type="match status" value="1"/>
</dbReference>
<evidence type="ECO:0000313" key="3">
    <source>
        <dbReference type="EMBL" id="MDA0647309.1"/>
    </source>
</evidence>
<dbReference type="PANTHER" id="PTHR46797:SF1">
    <property type="entry name" value="METHYLPHOSPHONATE SYNTHASE"/>
    <property type="match status" value="1"/>
</dbReference>
<dbReference type="InterPro" id="IPR014710">
    <property type="entry name" value="RmlC-like_jellyroll"/>
</dbReference>
<keyword evidence="4" id="KW-1185">Reference proteome</keyword>
<dbReference type="InterPro" id="IPR050807">
    <property type="entry name" value="TransReg_Diox_bact_type"/>
</dbReference>
<keyword evidence="1" id="KW-0238">DNA-binding</keyword>
<evidence type="ECO:0000256" key="1">
    <source>
        <dbReference type="ARBA" id="ARBA00023125"/>
    </source>
</evidence>
<reference evidence="3 4" key="1">
    <citation type="submission" date="2022-11" db="EMBL/GenBank/DDBJ databases">
        <title>Nonomuraea corallina sp. nov., a new species of the genus Nonomuraea isolated from sea side sediment in Thai sea.</title>
        <authorList>
            <person name="Ngamcharungchit C."/>
            <person name="Matsumoto A."/>
            <person name="Suriyachadkun C."/>
            <person name="Panbangred W."/>
            <person name="Inahashi Y."/>
            <person name="Intra B."/>
        </authorList>
    </citation>
    <scope>NUCLEOTIDE SEQUENCE [LARGE SCALE GENOMIC DNA]</scope>
    <source>
        <strain evidence="3 4">DSM 43553</strain>
    </source>
</reference>
<dbReference type="PROSITE" id="PS50943">
    <property type="entry name" value="HTH_CROC1"/>
    <property type="match status" value="1"/>
</dbReference>
<proteinExistence type="predicted"/>